<dbReference type="SUPFAM" id="SSF143548">
    <property type="entry name" value="Serine metabolism enzymes domain"/>
    <property type="match status" value="1"/>
</dbReference>
<dbReference type="Gene3D" id="3.30.70.260">
    <property type="match status" value="1"/>
</dbReference>
<accession>A0A8T8K9L3</accession>
<name>A0A8T8K9L3_9EURY</name>
<dbReference type="CDD" id="cd04902">
    <property type="entry name" value="ACT_3PGDH-xct"/>
    <property type="match status" value="1"/>
</dbReference>
<dbReference type="GO" id="GO:0051287">
    <property type="term" value="F:NAD binding"/>
    <property type="evidence" value="ECO:0007669"/>
    <property type="project" value="UniProtKB-UniRule"/>
</dbReference>
<dbReference type="PROSITE" id="PS00065">
    <property type="entry name" value="D_2_HYDROXYACID_DH_1"/>
    <property type="match status" value="1"/>
</dbReference>
<evidence type="ECO:0000256" key="3">
    <source>
        <dbReference type="ARBA" id="ARBA00013143"/>
    </source>
</evidence>
<protein>
    <recommendedName>
        <fullName evidence="4 10">D-3-phosphoglycerate dehydrogenase</fullName>
        <ecNumber evidence="3 10">1.1.1.95</ecNumber>
    </recommendedName>
</protein>
<dbReference type="InterPro" id="IPR045626">
    <property type="entry name" value="PGDH_ASB_dom"/>
</dbReference>
<dbReference type="EC" id="1.1.1.95" evidence="3 10"/>
<organism evidence="12 13">
    <name type="scientific">Methanobacterium alkalithermotolerans</name>
    <dbReference type="NCBI Taxonomy" id="2731220"/>
    <lineage>
        <taxon>Archaea</taxon>
        <taxon>Methanobacteriati</taxon>
        <taxon>Methanobacteriota</taxon>
        <taxon>Methanomada group</taxon>
        <taxon>Methanobacteria</taxon>
        <taxon>Methanobacteriales</taxon>
        <taxon>Methanobacteriaceae</taxon>
        <taxon>Methanobacterium</taxon>
    </lineage>
</organism>
<dbReference type="Gene3D" id="3.40.50.720">
    <property type="entry name" value="NAD(P)-binding Rossmann-like Domain"/>
    <property type="match status" value="2"/>
</dbReference>
<dbReference type="GO" id="GO:0004617">
    <property type="term" value="F:phosphoglycerate dehydrogenase activity"/>
    <property type="evidence" value="ECO:0007669"/>
    <property type="project" value="UniProtKB-UniRule"/>
</dbReference>
<dbReference type="PROSITE" id="PS00671">
    <property type="entry name" value="D_2_HYDROXYACID_DH_3"/>
    <property type="match status" value="1"/>
</dbReference>
<evidence type="ECO:0000256" key="6">
    <source>
        <dbReference type="ARBA" id="ARBA00023002"/>
    </source>
</evidence>
<dbReference type="GO" id="GO:0006564">
    <property type="term" value="P:L-serine biosynthetic process"/>
    <property type="evidence" value="ECO:0007669"/>
    <property type="project" value="UniProtKB-UniRule"/>
</dbReference>
<evidence type="ECO:0000256" key="1">
    <source>
        <dbReference type="ARBA" id="ARBA00005216"/>
    </source>
</evidence>
<dbReference type="FunFam" id="3.30.70.260:FF:000008">
    <property type="entry name" value="D-3-phosphoglycerate dehydrogenase, chloroplastic"/>
    <property type="match status" value="1"/>
</dbReference>
<dbReference type="PANTHER" id="PTHR42789">
    <property type="entry name" value="D-ISOMER SPECIFIC 2-HYDROXYACID DEHYDROGENASE FAMILY PROTEIN (AFU_ORTHOLOGUE AFUA_6G10090)"/>
    <property type="match status" value="1"/>
</dbReference>
<sequence length="523" mass="57113">MKVIIADSINEKGISDLKEVAEVTVATSITPEELVEVIKEYDAIVVRSRTKVTREVIEAGSKLKVIARAGVGVDNVDVQAATEKGIMVINAPESTSITVAEHSMGLMMSLARKISIADKSVKSGQWEKSKFMGIELNNKTLGIVGMGRIGSQVVIRAKAFNMEILVYDPYISKEAGAEMGVSVVDLETLLKESDVITIHVPLTPETRHLISTREMEIMKNTAFIINCARGGIVDEDALYYALKNDIIGGAALDVFESEPPQESPLLELDNLLATPHIGASTAEAQRDAALIVANEIITVFQGGSPRNVLNMPVMDSKNFKIMKPYLDLSEKMGSFMEQATSGNIKNMDVTYCGELSEMPQQDILTRTMLQGILNPILTEPVNLVNAPSIAQNRGIIVTEGKRCESEGYKCIIKLEIKTDKDEFSLDGTYVDEPKIIKINNYWVDVKPEGTMVIAKYQDLPGTIGAIGTKLGEHEINIATMQVGRKEVGGEAIMVLKVDQSVPQSVIDEVKKMDHVEDAVALEF</sequence>
<dbReference type="Gene3D" id="3.30.1330.90">
    <property type="entry name" value="D-3-phosphoglycerate dehydrogenase, domain 3"/>
    <property type="match status" value="1"/>
</dbReference>
<dbReference type="AlphaFoldDB" id="A0A8T8K9L3"/>
<comment type="similarity">
    <text evidence="2 10">Belongs to the D-isomer specific 2-hydroxyacid dehydrogenase family.</text>
</comment>
<gene>
    <name evidence="12" type="ORF">HYG87_03945</name>
</gene>
<dbReference type="PANTHER" id="PTHR42789:SF1">
    <property type="entry name" value="D-ISOMER SPECIFIC 2-HYDROXYACID DEHYDROGENASE FAMILY PROTEIN (AFU_ORTHOLOGUE AFUA_6G10090)"/>
    <property type="match status" value="1"/>
</dbReference>
<dbReference type="InterPro" id="IPR029752">
    <property type="entry name" value="D-isomer_DH_CS1"/>
</dbReference>
<dbReference type="InterPro" id="IPR029753">
    <property type="entry name" value="D-isomer_DH_CS"/>
</dbReference>
<keyword evidence="13" id="KW-1185">Reference proteome</keyword>
<dbReference type="Pfam" id="PF00389">
    <property type="entry name" value="2-Hacid_dh"/>
    <property type="match status" value="1"/>
</dbReference>
<evidence type="ECO:0000256" key="4">
    <source>
        <dbReference type="ARBA" id="ARBA00021582"/>
    </source>
</evidence>
<dbReference type="Pfam" id="PF19304">
    <property type="entry name" value="PGDH_inter"/>
    <property type="match status" value="1"/>
</dbReference>
<dbReference type="Proteomes" id="UP000681041">
    <property type="component" value="Chromosome"/>
</dbReference>
<dbReference type="InterPro" id="IPR045865">
    <property type="entry name" value="ACT-like_dom_sf"/>
</dbReference>
<dbReference type="SUPFAM" id="SSF52283">
    <property type="entry name" value="Formate/glycerate dehydrogenase catalytic domain-like"/>
    <property type="match status" value="1"/>
</dbReference>
<evidence type="ECO:0000256" key="7">
    <source>
        <dbReference type="ARBA" id="ARBA00023027"/>
    </source>
</evidence>
<evidence type="ECO:0000256" key="2">
    <source>
        <dbReference type="ARBA" id="ARBA00005854"/>
    </source>
</evidence>
<dbReference type="RefSeq" id="WP_211534205.1">
    <property type="nucleotide sequence ID" value="NZ_CP058560.1"/>
</dbReference>
<reference evidence="12" key="1">
    <citation type="submission" date="2020-07" db="EMBL/GenBank/DDBJ databases">
        <title>Methanobacterium. sp. MethCan genome.</title>
        <authorList>
            <person name="Postec A."/>
            <person name="Quemeneur M."/>
        </authorList>
    </citation>
    <scope>NUCLEOTIDE SEQUENCE</scope>
    <source>
        <strain evidence="12">MethCAN</strain>
    </source>
</reference>
<evidence type="ECO:0000256" key="10">
    <source>
        <dbReference type="RuleBase" id="RU363003"/>
    </source>
</evidence>
<evidence type="ECO:0000313" key="13">
    <source>
        <dbReference type="Proteomes" id="UP000681041"/>
    </source>
</evidence>
<dbReference type="InterPro" id="IPR006140">
    <property type="entry name" value="D-isomer_DH_NAD-bd"/>
</dbReference>
<dbReference type="FunFam" id="3.30.1330.90:FF:000003">
    <property type="entry name" value="D-3-phosphoglycerate dehydrogenase"/>
    <property type="match status" value="1"/>
</dbReference>
<proteinExistence type="inferred from homology"/>
<dbReference type="GeneID" id="64819888"/>
<dbReference type="SUPFAM" id="SSF51735">
    <property type="entry name" value="NAD(P)-binding Rossmann-fold domains"/>
    <property type="match status" value="1"/>
</dbReference>
<comment type="pathway">
    <text evidence="1 10">Amino-acid biosynthesis; L-serine biosynthesis; L-serine from 3-phospho-D-glycerate: step 1/3.</text>
</comment>
<dbReference type="InterPro" id="IPR006236">
    <property type="entry name" value="PGDH"/>
</dbReference>
<dbReference type="InterPro" id="IPR036291">
    <property type="entry name" value="NAD(P)-bd_dom_sf"/>
</dbReference>
<keyword evidence="5 10" id="KW-0028">Amino-acid biosynthesis</keyword>
<keyword evidence="7 10" id="KW-0520">NAD</keyword>
<dbReference type="InterPro" id="IPR002912">
    <property type="entry name" value="ACT_dom"/>
</dbReference>
<evidence type="ECO:0000259" key="11">
    <source>
        <dbReference type="PROSITE" id="PS51671"/>
    </source>
</evidence>
<dbReference type="PROSITE" id="PS51671">
    <property type="entry name" value="ACT"/>
    <property type="match status" value="1"/>
</dbReference>
<dbReference type="NCBIfam" id="TIGR01327">
    <property type="entry name" value="PGDH"/>
    <property type="match status" value="1"/>
</dbReference>
<dbReference type="InterPro" id="IPR029009">
    <property type="entry name" value="ASB_dom_sf"/>
</dbReference>
<dbReference type="PROSITE" id="PS00670">
    <property type="entry name" value="D_2_HYDROXYACID_DH_2"/>
    <property type="match status" value="1"/>
</dbReference>
<dbReference type="InterPro" id="IPR050857">
    <property type="entry name" value="D-2-hydroxyacid_DH"/>
</dbReference>
<evidence type="ECO:0000256" key="8">
    <source>
        <dbReference type="ARBA" id="ARBA00023299"/>
    </source>
</evidence>
<comment type="catalytic activity">
    <reaction evidence="9 10">
        <text>(2R)-3-phosphoglycerate + NAD(+) = 3-phosphooxypyruvate + NADH + H(+)</text>
        <dbReference type="Rhea" id="RHEA:12641"/>
        <dbReference type="ChEBI" id="CHEBI:15378"/>
        <dbReference type="ChEBI" id="CHEBI:18110"/>
        <dbReference type="ChEBI" id="CHEBI:57540"/>
        <dbReference type="ChEBI" id="CHEBI:57945"/>
        <dbReference type="ChEBI" id="CHEBI:58272"/>
        <dbReference type="EC" id="1.1.1.95"/>
    </reaction>
</comment>
<evidence type="ECO:0000256" key="5">
    <source>
        <dbReference type="ARBA" id="ARBA00022605"/>
    </source>
</evidence>
<dbReference type="SUPFAM" id="SSF55021">
    <property type="entry name" value="ACT-like"/>
    <property type="match status" value="1"/>
</dbReference>
<dbReference type="InterPro" id="IPR006139">
    <property type="entry name" value="D-isomer_2_OHA_DH_cat_dom"/>
</dbReference>
<evidence type="ECO:0000313" key="12">
    <source>
        <dbReference type="EMBL" id="QUH24285.1"/>
    </source>
</evidence>
<dbReference type="CDD" id="cd12173">
    <property type="entry name" value="PGDH_4"/>
    <property type="match status" value="1"/>
</dbReference>
<dbReference type="KEGG" id="meme:HYG87_03945"/>
<dbReference type="FunFam" id="3.40.50.720:FF:000021">
    <property type="entry name" value="D-3-phosphoglycerate dehydrogenase"/>
    <property type="match status" value="1"/>
</dbReference>
<dbReference type="OrthoDB" id="7437at2157"/>
<feature type="domain" description="ACT" evidence="11">
    <location>
        <begin position="451"/>
        <end position="523"/>
    </location>
</feature>
<dbReference type="Pfam" id="PF01842">
    <property type="entry name" value="ACT"/>
    <property type="match status" value="1"/>
</dbReference>
<keyword evidence="6 10" id="KW-0560">Oxidoreductase</keyword>
<keyword evidence="8 10" id="KW-0718">Serine biosynthesis</keyword>
<dbReference type="EMBL" id="CP058560">
    <property type="protein sequence ID" value="QUH24285.1"/>
    <property type="molecule type" value="Genomic_DNA"/>
</dbReference>
<dbReference type="Pfam" id="PF02826">
    <property type="entry name" value="2-Hacid_dh_C"/>
    <property type="match status" value="1"/>
</dbReference>
<evidence type="ECO:0000256" key="9">
    <source>
        <dbReference type="ARBA" id="ARBA00048731"/>
    </source>
</evidence>